<evidence type="ECO:0000259" key="3">
    <source>
        <dbReference type="Pfam" id="PF09850"/>
    </source>
</evidence>
<dbReference type="Gene3D" id="1.25.40.590">
    <property type="entry name" value="Type IV / VI secretion system, DotU"/>
    <property type="match status" value="1"/>
</dbReference>
<organism evidence="4 5">
    <name type="scientific">Pseudomonas spelaei</name>
    <dbReference type="NCBI Taxonomy" id="1055469"/>
    <lineage>
        <taxon>Bacteria</taxon>
        <taxon>Pseudomonadati</taxon>
        <taxon>Pseudomonadota</taxon>
        <taxon>Gammaproteobacteria</taxon>
        <taxon>Pseudomonadales</taxon>
        <taxon>Pseudomonadaceae</taxon>
        <taxon>Pseudomonas</taxon>
    </lineage>
</organism>
<dbReference type="Proteomes" id="UP000438196">
    <property type="component" value="Unassembled WGS sequence"/>
</dbReference>
<dbReference type="PANTHER" id="PTHR38033">
    <property type="entry name" value="MEMBRANE PROTEIN-RELATED"/>
    <property type="match status" value="1"/>
</dbReference>
<feature type="domain" description="Type IV / VI secretion system DotU" evidence="3">
    <location>
        <begin position="63"/>
        <end position="263"/>
    </location>
</feature>
<dbReference type="OrthoDB" id="345640at2"/>
<protein>
    <submittedName>
        <fullName evidence="4">DotU family type IV/VI secretion system protein</fullName>
    </submittedName>
</protein>
<dbReference type="NCBIfam" id="NF038228">
    <property type="entry name" value="IcmH_DotU_IVB"/>
    <property type="match status" value="1"/>
</dbReference>
<dbReference type="InterPro" id="IPR038522">
    <property type="entry name" value="T4/T6SS_DotU_sf"/>
</dbReference>
<dbReference type="PANTHER" id="PTHR38033:SF1">
    <property type="entry name" value="DOTU FAMILY TYPE IV_VI SECRETION SYSTEM PROTEIN"/>
    <property type="match status" value="1"/>
</dbReference>
<gene>
    <name evidence="4" type="ORF">GNF76_15935</name>
</gene>
<comment type="caution">
    <text evidence="4">The sequence shown here is derived from an EMBL/GenBank/DDBJ whole genome shotgun (WGS) entry which is preliminary data.</text>
</comment>
<sequence>MLMEKEQSPDEKTVLLDRQGRGPEQGPITDFASPPRFEQLEDRMVYAARLQGAQNFNLGLNTLVATAWELLSEVVRLKDSVAHENLQALNDRLASGIALFEARALHEGVDNSQVVSARYVLCSVIDEAVVTTTWGSQSGWSQISLLSRFHNETFGGEKFFLLLERMSRNPLKHVAMLELMYLCLSLGFEGKYRVMERGVLHLESVRDALYRQIRHVRGDAPPGDQAAPPRGRQHRRLVRSVSVSWVMVFVTACLLMMYSGFAWVLGEQRERVLQPYQERAPFITQTHR</sequence>
<evidence type="ECO:0000256" key="2">
    <source>
        <dbReference type="SAM" id="Phobius"/>
    </source>
</evidence>
<evidence type="ECO:0000313" key="5">
    <source>
        <dbReference type="Proteomes" id="UP000438196"/>
    </source>
</evidence>
<dbReference type="InterPro" id="IPR017732">
    <property type="entry name" value="T4/T6SS_DotU"/>
</dbReference>
<reference evidence="4 5" key="1">
    <citation type="submission" date="2019-11" db="EMBL/GenBank/DDBJ databases">
        <title>Pseudomonas karstica sp. nov. and Pseudomonas spelaei sp. nov. from karst caves.</title>
        <authorList>
            <person name="Zeman M."/>
        </authorList>
    </citation>
    <scope>NUCLEOTIDE SEQUENCE [LARGE SCALE GENOMIC DNA]</scope>
    <source>
        <strain evidence="4 5">CCM 7893</strain>
    </source>
</reference>
<evidence type="ECO:0000256" key="1">
    <source>
        <dbReference type="SAM" id="MobiDB-lite"/>
    </source>
</evidence>
<proteinExistence type="predicted"/>
<evidence type="ECO:0000313" key="4">
    <source>
        <dbReference type="EMBL" id="MUF05845.1"/>
    </source>
</evidence>
<dbReference type="EMBL" id="WNNK01000012">
    <property type="protein sequence ID" value="MUF05845.1"/>
    <property type="molecule type" value="Genomic_DNA"/>
</dbReference>
<dbReference type="RefSeq" id="WP_155584100.1">
    <property type="nucleotide sequence ID" value="NZ_JBHSTH010000034.1"/>
</dbReference>
<feature type="region of interest" description="Disordered" evidence="1">
    <location>
        <begin position="1"/>
        <end position="33"/>
    </location>
</feature>
<dbReference type="NCBIfam" id="TIGR03349">
    <property type="entry name" value="IV_VI_DotU"/>
    <property type="match status" value="1"/>
</dbReference>
<name>A0A6I3W6G4_9PSED</name>
<feature type="compositionally biased region" description="Basic and acidic residues" evidence="1">
    <location>
        <begin position="1"/>
        <end position="21"/>
    </location>
</feature>
<feature type="transmembrane region" description="Helical" evidence="2">
    <location>
        <begin position="243"/>
        <end position="265"/>
    </location>
</feature>
<dbReference type="AlphaFoldDB" id="A0A6I3W6G4"/>
<keyword evidence="2" id="KW-0812">Transmembrane</keyword>
<accession>A0A6I3W6G4</accession>
<dbReference type="Pfam" id="PF09850">
    <property type="entry name" value="DotU"/>
    <property type="match status" value="1"/>
</dbReference>
<keyword evidence="2" id="KW-1133">Transmembrane helix</keyword>
<keyword evidence="5" id="KW-1185">Reference proteome</keyword>
<keyword evidence="2" id="KW-0472">Membrane</keyword>